<evidence type="ECO:0000256" key="1">
    <source>
        <dbReference type="ARBA" id="ARBA00004123"/>
    </source>
</evidence>
<feature type="compositionally biased region" description="Polar residues" evidence="6">
    <location>
        <begin position="86"/>
        <end position="102"/>
    </location>
</feature>
<dbReference type="SUPFAM" id="SSF57903">
    <property type="entry name" value="FYVE/PHD zinc finger"/>
    <property type="match status" value="1"/>
</dbReference>
<dbReference type="Pfam" id="PF20826">
    <property type="entry name" value="PHD_5"/>
    <property type="match status" value="1"/>
</dbReference>
<dbReference type="PANTHER" id="PTHR14571:SF9">
    <property type="entry name" value="HISTONE-LYSINE N-METHYLTRANSFERASE SET-26-RELATED"/>
    <property type="match status" value="1"/>
</dbReference>
<gene>
    <name evidence="8" type="ORF">R5R35_012247</name>
</gene>
<feature type="region of interest" description="Disordered" evidence="6">
    <location>
        <begin position="86"/>
        <end position="124"/>
    </location>
</feature>
<evidence type="ECO:0000256" key="4">
    <source>
        <dbReference type="ARBA" id="ARBA00022833"/>
    </source>
</evidence>
<feature type="compositionally biased region" description="Basic and acidic residues" evidence="6">
    <location>
        <begin position="113"/>
        <end position="122"/>
    </location>
</feature>
<evidence type="ECO:0000259" key="7">
    <source>
        <dbReference type="SMART" id="SM00249"/>
    </source>
</evidence>
<evidence type="ECO:0000256" key="2">
    <source>
        <dbReference type="ARBA" id="ARBA00022723"/>
    </source>
</evidence>
<feature type="region of interest" description="Disordered" evidence="6">
    <location>
        <begin position="1"/>
        <end position="27"/>
    </location>
</feature>
<feature type="compositionally biased region" description="Low complexity" evidence="6">
    <location>
        <begin position="103"/>
        <end position="112"/>
    </location>
</feature>
<comment type="subcellular location">
    <subcellularLocation>
        <location evidence="1">Nucleus</location>
    </subcellularLocation>
</comment>
<dbReference type="InterPro" id="IPR001965">
    <property type="entry name" value="Znf_PHD"/>
</dbReference>
<evidence type="ECO:0000313" key="8">
    <source>
        <dbReference type="EMBL" id="KAK7789473.1"/>
    </source>
</evidence>
<evidence type="ECO:0000313" key="9">
    <source>
        <dbReference type="Proteomes" id="UP001378592"/>
    </source>
</evidence>
<keyword evidence="9" id="KW-1185">Reference proteome</keyword>
<dbReference type="GO" id="GO:0008270">
    <property type="term" value="F:zinc ion binding"/>
    <property type="evidence" value="ECO:0007669"/>
    <property type="project" value="UniProtKB-KW"/>
</dbReference>
<dbReference type="InterPro" id="IPR011011">
    <property type="entry name" value="Znf_FYVE_PHD"/>
</dbReference>
<evidence type="ECO:0000256" key="6">
    <source>
        <dbReference type="SAM" id="MobiDB-lite"/>
    </source>
</evidence>
<keyword evidence="2" id="KW-0479">Metal-binding</keyword>
<proteinExistence type="predicted"/>
<feature type="domain" description="Zinc finger PHD-type" evidence="7">
    <location>
        <begin position="133"/>
        <end position="177"/>
    </location>
</feature>
<dbReference type="EMBL" id="JAZDUA010000751">
    <property type="protein sequence ID" value="KAK7789473.1"/>
    <property type="molecule type" value="Genomic_DNA"/>
</dbReference>
<reference evidence="8 9" key="1">
    <citation type="submission" date="2024-03" db="EMBL/GenBank/DDBJ databases">
        <title>The genome assembly and annotation of the cricket Gryllus longicercus Weissman &amp; Gray.</title>
        <authorList>
            <person name="Szrajer S."/>
            <person name="Gray D."/>
            <person name="Ylla G."/>
        </authorList>
    </citation>
    <scope>NUCLEOTIDE SEQUENCE [LARGE SCALE GENOMIC DNA]</scope>
    <source>
        <strain evidence="8">DAG 2021-001</strain>
        <tissue evidence="8">Whole body minus gut</tissue>
    </source>
</reference>
<dbReference type="Proteomes" id="UP001378592">
    <property type="component" value="Unassembled WGS sequence"/>
</dbReference>
<dbReference type="Gene3D" id="3.30.40.10">
    <property type="entry name" value="Zinc/RING finger domain, C3HC4 (zinc finger)"/>
    <property type="match status" value="1"/>
</dbReference>
<comment type="caution">
    <text evidence="8">The sequence shown here is derived from an EMBL/GenBank/DDBJ whole genome shotgun (WGS) entry which is preliminary data.</text>
</comment>
<evidence type="ECO:0000256" key="3">
    <source>
        <dbReference type="ARBA" id="ARBA00022771"/>
    </source>
</evidence>
<name>A0AAN9YWA3_9ORTH</name>
<evidence type="ECO:0000256" key="5">
    <source>
        <dbReference type="ARBA" id="ARBA00023242"/>
    </source>
</evidence>
<sequence>MTETSLKASKGRKSPTDDDDDVLASTSKRPRTAEDFYLFCSFILEYEKYDVLKREEVGDKVDSPLGSTGSAADSIADSLGDSIVNSPTQSLSDNIKTENVSANGVDGNSSSSESHEDVKSDLDSDEDSYDLVTCYCAKPFAGRPMIECSKCLTWIHLSCAKIKKNNIPDVFICIKCKSQKCNNIPPNSSLKAKKRVSV</sequence>
<dbReference type="AlphaFoldDB" id="A0AAN9YWA3"/>
<keyword evidence="5" id="KW-0539">Nucleus</keyword>
<organism evidence="8 9">
    <name type="scientific">Gryllus longicercus</name>
    <dbReference type="NCBI Taxonomy" id="2509291"/>
    <lineage>
        <taxon>Eukaryota</taxon>
        <taxon>Metazoa</taxon>
        <taxon>Ecdysozoa</taxon>
        <taxon>Arthropoda</taxon>
        <taxon>Hexapoda</taxon>
        <taxon>Insecta</taxon>
        <taxon>Pterygota</taxon>
        <taxon>Neoptera</taxon>
        <taxon>Polyneoptera</taxon>
        <taxon>Orthoptera</taxon>
        <taxon>Ensifera</taxon>
        <taxon>Gryllidea</taxon>
        <taxon>Grylloidea</taxon>
        <taxon>Gryllidae</taxon>
        <taxon>Gryllinae</taxon>
        <taxon>Gryllus</taxon>
    </lineage>
</organism>
<protein>
    <recommendedName>
        <fullName evidence="7">Zinc finger PHD-type domain-containing protein</fullName>
    </recommendedName>
</protein>
<dbReference type="CDD" id="cd15546">
    <property type="entry name" value="PHD_PHF13_like"/>
    <property type="match status" value="1"/>
</dbReference>
<keyword evidence="3" id="KW-0863">Zinc-finger</keyword>
<dbReference type="PANTHER" id="PTHR14571">
    <property type="entry name" value="HISTONE-LYSINE N-METHYLTRANSFERASE SET-26-RELATED"/>
    <property type="match status" value="1"/>
</dbReference>
<dbReference type="SMART" id="SM00249">
    <property type="entry name" value="PHD"/>
    <property type="match status" value="1"/>
</dbReference>
<accession>A0AAN9YWA3</accession>
<dbReference type="GO" id="GO:0005634">
    <property type="term" value="C:nucleus"/>
    <property type="evidence" value="ECO:0007669"/>
    <property type="project" value="UniProtKB-SubCell"/>
</dbReference>
<dbReference type="InterPro" id="IPR013083">
    <property type="entry name" value="Znf_RING/FYVE/PHD"/>
</dbReference>
<keyword evidence="4" id="KW-0862">Zinc</keyword>